<evidence type="ECO:0000256" key="1">
    <source>
        <dbReference type="ARBA" id="ARBA00022603"/>
    </source>
</evidence>
<dbReference type="Proteomes" id="UP001201873">
    <property type="component" value="Unassembled WGS sequence"/>
</dbReference>
<keyword evidence="5" id="KW-1185">Reference proteome</keyword>
<dbReference type="InterPro" id="IPR002935">
    <property type="entry name" value="SAM_O-MeTrfase"/>
</dbReference>
<dbReference type="GO" id="GO:0032259">
    <property type="term" value="P:methylation"/>
    <property type="evidence" value="ECO:0007669"/>
    <property type="project" value="UniProtKB-KW"/>
</dbReference>
<dbReference type="SUPFAM" id="SSF53335">
    <property type="entry name" value="S-adenosyl-L-methionine-dependent methyltransferases"/>
    <property type="match status" value="1"/>
</dbReference>
<accession>A0ABT0JZR2</accession>
<dbReference type="EMBL" id="JALKFT010000013">
    <property type="protein sequence ID" value="MCK9877028.1"/>
    <property type="molecule type" value="Genomic_DNA"/>
</dbReference>
<sequence>MPATLLDDATRTVLDRLFTAAAQEGPSLLALRDRFSGEIDVSLAATVAEAAAEIYMPVAPEVGRLLYLLTRARGAALVVEFGTSFGISTIHLAAAVRDNGGGRVITTELAATKAAAARANLAEAGLADLVDLRVGDALETLRDLPGPIDLLLLDGWNQLYLPLLRVLEPHLAPGALVVADDVTLFAQETHGYLEYVHDPANGYLGLPVPIDDGLDLAIRL</sequence>
<evidence type="ECO:0000313" key="4">
    <source>
        <dbReference type="EMBL" id="MCK9877028.1"/>
    </source>
</evidence>
<keyword evidence="3" id="KW-0949">S-adenosyl-L-methionine</keyword>
<dbReference type="Gene3D" id="3.40.50.150">
    <property type="entry name" value="Vaccinia Virus protein VP39"/>
    <property type="match status" value="1"/>
</dbReference>
<evidence type="ECO:0000256" key="3">
    <source>
        <dbReference type="ARBA" id="ARBA00022691"/>
    </source>
</evidence>
<proteinExistence type="predicted"/>
<dbReference type="PROSITE" id="PS51682">
    <property type="entry name" value="SAM_OMT_I"/>
    <property type="match status" value="1"/>
</dbReference>
<evidence type="ECO:0000256" key="2">
    <source>
        <dbReference type="ARBA" id="ARBA00022679"/>
    </source>
</evidence>
<dbReference type="PANTHER" id="PTHR43167:SF1">
    <property type="entry name" value="PUTATIVE (AFU_ORTHOLOGUE AFUA_6G01830)-RELATED"/>
    <property type="match status" value="1"/>
</dbReference>
<dbReference type="PANTHER" id="PTHR43167">
    <property type="entry name" value="PUTATIVE (AFU_ORTHOLOGUE AFUA_6G01830)-RELATED"/>
    <property type="match status" value="1"/>
</dbReference>
<keyword evidence="1 4" id="KW-0489">Methyltransferase</keyword>
<dbReference type="GO" id="GO:0008168">
    <property type="term" value="F:methyltransferase activity"/>
    <property type="evidence" value="ECO:0007669"/>
    <property type="project" value="UniProtKB-KW"/>
</dbReference>
<evidence type="ECO:0000313" key="5">
    <source>
        <dbReference type="Proteomes" id="UP001201873"/>
    </source>
</evidence>
<dbReference type="EC" id="2.1.1.-" evidence="4"/>
<name>A0ABT0JZR2_9ACTN</name>
<dbReference type="InterPro" id="IPR029063">
    <property type="entry name" value="SAM-dependent_MTases_sf"/>
</dbReference>
<comment type="caution">
    <text evidence="4">The sequence shown here is derived from an EMBL/GenBank/DDBJ whole genome shotgun (WGS) entry which is preliminary data.</text>
</comment>
<gene>
    <name evidence="4" type="ORF">MXD59_14810</name>
</gene>
<reference evidence="4 5" key="1">
    <citation type="submission" date="2022-04" db="EMBL/GenBank/DDBJ databases">
        <title>Genome diversity in the genus Frankia.</title>
        <authorList>
            <person name="Carlos-Shanley C."/>
            <person name="Hahn D."/>
        </authorList>
    </citation>
    <scope>NUCLEOTIDE SEQUENCE [LARGE SCALE GENOMIC DNA]</scope>
    <source>
        <strain evidence="4 5">Ag45/Mut15</strain>
    </source>
</reference>
<dbReference type="Pfam" id="PF13578">
    <property type="entry name" value="Methyltransf_24"/>
    <property type="match status" value="1"/>
</dbReference>
<dbReference type="RefSeq" id="WP_248812190.1">
    <property type="nucleotide sequence ID" value="NZ_JALKFT010000013.1"/>
</dbReference>
<protein>
    <submittedName>
        <fullName evidence="4">Class I SAM-dependent methyltransferase</fullName>
        <ecNumber evidence="4">2.1.1.-</ecNumber>
    </submittedName>
</protein>
<organism evidence="4 5">
    <name type="scientific">Frankia umida</name>
    <dbReference type="NCBI Taxonomy" id="573489"/>
    <lineage>
        <taxon>Bacteria</taxon>
        <taxon>Bacillati</taxon>
        <taxon>Actinomycetota</taxon>
        <taxon>Actinomycetes</taxon>
        <taxon>Frankiales</taxon>
        <taxon>Frankiaceae</taxon>
        <taxon>Frankia</taxon>
    </lineage>
</organism>
<keyword evidence="2 4" id="KW-0808">Transferase</keyword>